<feature type="region of interest" description="Disordered" evidence="1">
    <location>
        <begin position="50"/>
        <end position="90"/>
    </location>
</feature>
<comment type="caution">
    <text evidence="3">The sequence shown here is derived from an EMBL/GenBank/DDBJ whole genome shotgun (WGS) entry which is preliminary data.</text>
</comment>
<gene>
    <name evidence="3" type="ORF">AVEN_218468_1</name>
    <name evidence="2" type="ORF">AVEN_250282_1</name>
</gene>
<dbReference type="EMBL" id="BGPR01027953">
    <property type="protein sequence ID" value="GBN98827.1"/>
    <property type="molecule type" value="Genomic_DNA"/>
</dbReference>
<evidence type="ECO:0000313" key="4">
    <source>
        <dbReference type="Proteomes" id="UP000499080"/>
    </source>
</evidence>
<protein>
    <submittedName>
        <fullName evidence="3">Uncharacterized protein</fullName>
    </submittedName>
</protein>
<sequence length="140" mass="15817">MNNLISIPRSSQSFSIDHMEASMAIQREPIPSFHLLSIISGRANVWSGRGSEEERVGRLARNPARPDHHPDHALHGGGGYSRRQNSDHGRRGGAVLRVAHVPQAEIRHWISFTRSERREIQNLIQTYIHDDKTVCQISSI</sequence>
<feature type="compositionally biased region" description="Basic and acidic residues" evidence="1">
    <location>
        <begin position="64"/>
        <end position="74"/>
    </location>
</feature>
<name>A0A4Y2TDX6_ARAVE</name>
<proteinExistence type="predicted"/>
<organism evidence="3 4">
    <name type="scientific">Araneus ventricosus</name>
    <name type="common">Orbweaver spider</name>
    <name type="synonym">Epeira ventricosa</name>
    <dbReference type="NCBI Taxonomy" id="182803"/>
    <lineage>
        <taxon>Eukaryota</taxon>
        <taxon>Metazoa</taxon>
        <taxon>Ecdysozoa</taxon>
        <taxon>Arthropoda</taxon>
        <taxon>Chelicerata</taxon>
        <taxon>Arachnida</taxon>
        <taxon>Araneae</taxon>
        <taxon>Araneomorphae</taxon>
        <taxon>Entelegynae</taxon>
        <taxon>Araneoidea</taxon>
        <taxon>Araneidae</taxon>
        <taxon>Araneus</taxon>
    </lineage>
</organism>
<evidence type="ECO:0000313" key="2">
    <source>
        <dbReference type="EMBL" id="GBN98827.1"/>
    </source>
</evidence>
<dbReference type="EMBL" id="BGPR01027963">
    <property type="protein sequence ID" value="GBN98848.1"/>
    <property type="molecule type" value="Genomic_DNA"/>
</dbReference>
<reference evidence="3 4" key="1">
    <citation type="journal article" date="2019" name="Sci. Rep.">
        <title>Orb-weaving spider Araneus ventricosus genome elucidates the spidroin gene catalogue.</title>
        <authorList>
            <person name="Kono N."/>
            <person name="Nakamura H."/>
            <person name="Ohtoshi R."/>
            <person name="Moran D.A.P."/>
            <person name="Shinohara A."/>
            <person name="Yoshida Y."/>
            <person name="Fujiwara M."/>
            <person name="Mori M."/>
            <person name="Tomita M."/>
            <person name="Arakawa K."/>
        </authorList>
    </citation>
    <scope>NUCLEOTIDE SEQUENCE [LARGE SCALE GENOMIC DNA]</scope>
</reference>
<evidence type="ECO:0000256" key="1">
    <source>
        <dbReference type="SAM" id="MobiDB-lite"/>
    </source>
</evidence>
<dbReference type="AlphaFoldDB" id="A0A4Y2TDX6"/>
<accession>A0A4Y2TDX6</accession>
<keyword evidence="4" id="KW-1185">Reference proteome</keyword>
<dbReference type="Proteomes" id="UP000499080">
    <property type="component" value="Unassembled WGS sequence"/>
</dbReference>
<evidence type="ECO:0000313" key="3">
    <source>
        <dbReference type="EMBL" id="GBN98848.1"/>
    </source>
</evidence>